<gene>
    <name evidence="5" type="ORF">NCTC5047_07403</name>
</gene>
<evidence type="ECO:0000256" key="1">
    <source>
        <dbReference type="ARBA" id="ARBA00010234"/>
    </source>
</evidence>
<evidence type="ECO:0000256" key="4">
    <source>
        <dbReference type="ARBA" id="ARBA00023163"/>
    </source>
</evidence>
<accession>A0A377XSN7</accession>
<name>A0A377XSN7_KLEPN</name>
<evidence type="ECO:0000313" key="5">
    <source>
        <dbReference type="EMBL" id="STT86306.1"/>
    </source>
</evidence>
<evidence type="ECO:0000313" key="6">
    <source>
        <dbReference type="Proteomes" id="UP000254340"/>
    </source>
</evidence>
<dbReference type="AlphaFoldDB" id="A0A377XSN7"/>
<comment type="similarity">
    <text evidence="1">Belongs to the phage antitermination Q type 1 family.</text>
</comment>
<keyword evidence="4" id="KW-0804">Transcription</keyword>
<keyword evidence="3" id="KW-0238">DNA-binding</keyword>
<dbReference type="Pfam" id="PF06530">
    <property type="entry name" value="Phage_antitermQ"/>
    <property type="match status" value="1"/>
</dbReference>
<reference evidence="5 6" key="1">
    <citation type="submission" date="2018-06" db="EMBL/GenBank/DDBJ databases">
        <authorList>
            <consortium name="Pathogen Informatics"/>
            <person name="Doyle S."/>
        </authorList>
    </citation>
    <scope>NUCLEOTIDE SEQUENCE [LARGE SCALE GENOMIC DNA]</scope>
    <source>
        <strain evidence="5 6">NCTC5047</strain>
    </source>
</reference>
<dbReference type="GO" id="GO:0060567">
    <property type="term" value="P:negative regulation of termination of DNA-templated transcription"/>
    <property type="evidence" value="ECO:0007669"/>
    <property type="project" value="InterPro"/>
</dbReference>
<proteinExistence type="inferred from homology"/>
<sequence length="144" mass="15722">MRNIQQVLERWGGWAAQDNTAVSWAPIAAGFKGLVIPDPSCSRPSCSDDDGLIIDGCVCQLQKVRHTGELDLIMAHYVYGASKRTLARQQGVNEKAIRIRLQVAEGFIDGCLSMLNVRLDMDPEVVEPGLKKVLVRSAKSALAC</sequence>
<evidence type="ECO:0000256" key="2">
    <source>
        <dbReference type="ARBA" id="ARBA00023015"/>
    </source>
</evidence>
<dbReference type="InterPro" id="IPR010534">
    <property type="entry name" value="Phage_933W_GpQ"/>
</dbReference>
<dbReference type="Proteomes" id="UP000254340">
    <property type="component" value="Unassembled WGS sequence"/>
</dbReference>
<organism evidence="5 6">
    <name type="scientific">Klebsiella pneumoniae</name>
    <dbReference type="NCBI Taxonomy" id="573"/>
    <lineage>
        <taxon>Bacteria</taxon>
        <taxon>Pseudomonadati</taxon>
        <taxon>Pseudomonadota</taxon>
        <taxon>Gammaproteobacteria</taxon>
        <taxon>Enterobacterales</taxon>
        <taxon>Enterobacteriaceae</taxon>
        <taxon>Klebsiella/Raoultella group</taxon>
        <taxon>Klebsiella</taxon>
        <taxon>Klebsiella pneumoniae complex</taxon>
    </lineage>
</organism>
<evidence type="ECO:0000256" key="3">
    <source>
        <dbReference type="ARBA" id="ARBA00023125"/>
    </source>
</evidence>
<keyword evidence="2" id="KW-0805">Transcription regulation</keyword>
<protein>
    <submittedName>
        <fullName evidence="5">Antitermination protein from phage origin</fullName>
    </submittedName>
</protein>
<dbReference type="EMBL" id="UGLH01000006">
    <property type="protein sequence ID" value="STT86306.1"/>
    <property type="molecule type" value="Genomic_DNA"/>
</dbReference>
<dbReference type="GO" id="GO:0003677">
    <property type="term" value="F:DNA binding"/>
    <property type="evidence" value="ECO:0007669"/>
    <property type="project" value="UniProtKB-KW"/>
</dbReference>